<dbReference type="InterPro" id="IPR036396">
    <property type="entry name" value="Cyt_P450_sf"/>
</dbReference>
<evidence type="ECO:0000256" key="7">
    <source>
        <dbReference type="ARBA" id="ARBA00043906"/>
    </source>
</evidence>
<dbReference type="GO" id="GO:0004497">
    <property type="term" value="F:monooxygenase activity"/>
    <property type="evidence" value="ECO:0007669"/>
    <property type="project" value="UniProtKB-KW"/>
</dbReference>
<comment type="similarity">
    <text evidence="1 8">Belongs to the cytochrome P450 family.</text>
</comment>
<dbReference type="GO" id="GO:0005506">
    <property type="term" value="F:iron ion binding"/>
    <property type="evidence" value="ECO:0007669"/>
    <property type="project" value="InterPro"/>
</dbReference>
<dbReference type="SUPFAM" id="SSF48264">
    <property type="entry name" value="Cytochrome P450"/>
    <property type="match status" value="1"/>
</dbReference>
<dbReference type="RefSeq" id="WP_096052192.1">
    <property type="nucleotide sequence ID" value="NZ_CP023315.3"/>
</dbReference>
<keyword evidence="3 8" id="KW-0479">Metal-binding</keyword>
<dbReference type="GO" id="GO:0016705">
    <property type="term" value="F:oxidoreductase activity, acting on paired donors, with incorporation or reduction of molecular oxygen"/>
    <property type="evidence" value="ECO:0007669"/>
    <property type="project" value="InterPro"/>
</dbReference>
<dbReference type="Pfam" id="PF00067">
    <property type="entry name" value="p450"/>
    <property type="match status" value="1"/>
</dbReference>
<dbReference type="Gene3D" id="1.10.630.10">
    <property type="entry name" value="Cytochrome P450"/>
    <property type="match status" value="1"/>
</dbReference>
<evidence type="ECO:0000313" key="9">
    <source>
        <dbReference type="EMBL" id="ATC32786.1"/>
    </source>
</evidence>
<dbReference type="InterPro" id="IPR001128">
    <property type="entry name" value="Cyt_P450"/>
</dbReference>
<comment type="function">
    <text evidence="7">Cytochromes P450 are a group of heme-thiolate monooxygenases. They oxidize a variety of structurally unrelated compounds, including steroids, fatty acids, and xenobiotics.</text>
</comment>
<dbReference type="PANTHER" id="PTHR46696">
    <property type="entry name" value="P450, PUTATIVE (EUROFUNG)-RELATED"/>
    <property type="match status" value="1"/>
</dbReference>
<evidence type="ECO:0000256" key="2">
    <source>
        <dbReference type="ARBA" id="ARBA00022617"/>
    </source>
</evidence>
<dbReference type="EMBL" id="CP023315">
    <property type="protein sequence ID" value="ATC32786.1"/>
    <property type="molecule type" value="Genomic_DNA"/>
</dbReference>
<sequence>MDLISQTVVDGKAGPGAPPTYPTLSDVNLADIFRFTSGQPWADFARMRQEAPVMWHPEPFDGPGFWALTRYEDVHRVNGDPETFSSQRGGILMSMGAPEKRHALLFRASMDTMINMDAPHHLQLRREHMPYFTPSYLRALTERVRGEVTRLLDEMEPLLANGAEIDMVEHFSSVLPLFTLCEILGVPPEDRPKFLTWMHYLERAQDLAVKQANAPMQPTLELMQFVMDFNNNVEEMFEYGRMMLHKRREDPKEDLMTAIARAQVDGAVLPDEYLDGSWLLIVFAGNDTTRNTLSGAMRLLTEFPDQKQKLIADPSLLGGAVDEFIRMVSPVVYMRRTATRDVEVNGQLIREGEKAIMYYGAANRDPAMFENPDQLDVTRANAGKHIAFGYGPHTCIGKRVAQIQLEEAYRQILARFPDLNWTGNIEIAPNNFVHAISKLGVKRG</sequence>
<proteinExistence type="inferred from homology"/>
<accession>A0A290ML42</accession>
<evidence type="ECO:0000256" key="1">
    <source>
        <dbReference type="ARBA" id="ARBA00010617"/>
    </source>
</evidence>
<dbReference type="PROSITE" id="PS00086">
    <property type="entry name" value="CYTOCHROME_P450"/>
    <property type="match status" value="1"/>
</dbReference>
<keyword evidence="5 8" id="KW-0408">Iron</keyword>
<evidence type="ECO:0000256" key="8">
    <source>
        <dbReference type="RuleBase" id="RU000461"/>
    </source>
</evidence>
<gene>
    <name evidence="9" type="ORF">CA606_10775</name>
</gene>
<dbReference type="InterPro" id="IPR002397">
    <property type="entry name" value="Cyt_P450_B"/>
</dbReference>
<keyword evidence="6 8" id="KW-0503">Monooxygenase</keyword>
<dbReference type="PANTHER" id="PTHR46696:SF1">
    <property type="entry name" value="CYTOCHROME P450 YJIB-RELATED"/>
    <property type="match status" value="1"/>
</dbReference>
<name>A0A290ML42_CAUVI</name>
<reference evidence="10" key="1">
    <citation type="submission" date="2017-09" db="EMBL/GenBank/DDBJ databases">
        <title>Genome evolution observed in wild isolates of Caulobacter crescentus.</title>
        <authorList>
            <person name="Ely B."/>
            <person name="Wilson K."/>
            <person name="Scott D."/>
        </authorList>
    </citation>
    <scope>NUCLEOTIDE SEQUENCE [LARGE SCALE GENOMIC DNA]</scope>
    <source>
        <strain evidence="10">CB13b1a</strain>
    </source>
</reference>
<protein>
    <submittedName>
        <fullName evidence="9">Cytochrome P450</fullName>
    </submittedName>
</protein>
<dbReference type="CDD" id="cd11033">
    <property type="entry name" value="CYP142-like"/>
    <property type="match status" value="1"/>
</dbReference>
<dbReference type="FunFam" id="1.10.630.10:FF:000018">
    <property type="entry name" value="Cytochrome P450 monooxygenase"/>
    <property type="match status" value="1"/>
</dbReference>
<dbReference type="InterPro" id="IPR017972">
    <property type="entry name" value="Cyt_P450_CS"/>
</dbReference>
<evidence type="ECO:0000256" key="3">
    <source>
        <dbReference type="ARBA" id="ARBA00022723"/>
    </source>
</evidence>
<dbReference type="Proteomes" id="UP000217311">
    <property type="component" value="Chromosome"/>
</dbReference>
<organism evidence="9 10">
    <name type="scientific">Caulobacter vibrioides</name>
    <name type="common">Caulobacter crescentus</name>
    <dbReference type="NCBI Taxonomy" id="155892"/>
    <lineage>
        <taxon>Bacteria</taxon>
        <taxon>Pseudomonadati</taxon>
        <taxon>Pseudomonadota</taxon>
        <taxon>Alphaproteobacteria</taxon>
        <taxon>Caulobacterales</taxon>
        <taxon>Caulobacteraceae</taxon>
        <taxon>Caulobacter</taxon>
    </lineage>
</organism>
<evidence type="ECO:0000256" key="6">
    <source>
        <dbReference type="ARBA" id="ARBA00023033"/>
    </source>
</evidence>
<evidence type="ECO:0000256" key="5">
    <source>
        <dbReference type="ARBA" id="ARBA00023004"/>
    </source>
</evidence>
<evidence type="ECO:0000313" key="10">
    <source>
        <dbReference type="Proteomes" id="UP000217311"/>
    </source>
</evidence>
<evidence type="ECO:0000256" key="4">
    <source>
        <dbReference type="ARBA" id="ARBA00023002"/>
    </source>
</evidence>
<keyword evidence="4 8" id="KW-0560">Oxidoreductase</keyword>
<dbReference type="PRINTS" id="PR00359">
    <property type="entry name" value="BP450"/>
</dbReference>
<dbReference type="GO" id="GO:0020037">
    <property type="term" value="F:heme binding"/>
    <property type="evidence" value="ECO:0007669"/>
    <property type="project" value="InterPro"/>
</dbReference>
<keyword evidence="2 8" id="KW-0349">Heme</keyword>
<dbReference type="AlphaFoldDB" id="A0A290ML42"/>
<dbReference type="PRINTS" id="PR00385">
    <property type="entry name" value="P450"/>
</dbReference>